<feature type="region of interest" description="Disordered" evidence="2">
    <location>
        <begin position="1"/>
        <end position="29"/>
    </location>
</feature>
<dbReference type="FunFam" id="3.30.780.10:FF:000008">
    <property type="entry name" value="eukaryotic translation initiation factor 2D"/>
    <property type="match status" value="1"/>
</dbReference>
<dbReference type="Pfam" id="PF26291">
    <property type="entry name" value="SWIB_eIF2D"/>
    <property type="match status" value="1"/>
</dbReference>
<dbReference type="InterPro" id="IPR011333">
    <property type="entry name" value="SKP1/BTB/POZ_sf"/>
</dbReference>
<name>A0A5N6KRJ8_9ROSI</name>
<comment type="pathway">
    <text evidence="1">Protein modification; protein ubiquitination.</text>
</comment>
<dbReference type="InterPro" id="IPR000210">
    <property type="entry name" value="BTB/POZ_dom"/>
</dbReference>
<dbReference type="SUPFAM" id="SSF47592">
    <property type="entry name" value="SWIB/MDM2 domain"/>
    <property type="match status" value="1"/>
</dbReference>
<dbReference type="Proteomes" id="UP000327013">
    <property type="component" value="Unassembled WGS sequence"/>
</dbReference>
<feature type="domain" description="SUI1" evidence="4">
    <location>
        <begin position="713"/>
        <end position="787"/>
    </location>
</feature>
<evidence type="ECO:0000259" key="3">
    <source>
        <dbReference type="PROSITE" id="PS50097"/>
    </source>
</evidence>
<dbReference type="SUPFAM" id="SSF55159">
    <property type="entry name" value="eIF1-like"/>
    <property type="match status" value="1"/>
</dbReference>
<dbReference type="CDD" id="cd11608">
    <property type="entry name" value="eIF2D_C"/>
    <property type="match status" value="1"/>
</dbReference>
<comment type="caution">
    <text evidence="6">The sequence shown here is derived from an EMBL/GenBank/DDBJ whole genome shotgun (WGS) entry which is preliminary data.</text>
</comment>
<evidence type="ECO:0000313" key="6">
    <source>
        <dbReference type="EMBL" id="KAB8339265.1"/>
    </source>
</evidence>
<protein>
    <recommendedName>
        <fullName evidence="8">SUI1 domain-containing protein</fullName>
    </recommendedName>
</protein>
<dbReference type="InterPro" id="IPR039757">
    <property type="entry name" value="EIF2D"/>
</dbReference>
<dbReference type="InterPro" id="IPR001950">
    <property type="entry name" value="SUI1"/>
</dbReference>
<dbReference type="GO" id="GO:0001731">
    <property type="term" value="P:formation of translation preinitiation complex"/>
    <property type="evidence" value="ECO:0007669"/>
    <property type="project" value="InterPro"/>
</dbReference>
<feature type="domain" description="BTB" evidence="3">
    <location>
        <begin position="51"/>
        <end position="115"/>
    </location>
</feature>
<dbReference type="InterPro" id="IPR039759">
    <property type="entry name" value="eIF2D_SUI1"/>
</dbReference>
<dbReference type="Pfam" id="PF01253">
    <property type="entry name" value="SUI1"/>
    <property type="match status" value="1"/>
</dbReference>
<dbReference type="PROSITE" id="PS50296">
    <property type="entry name" value="SUI1"/>
    <property type="match status" value="1"/>
</dbReference>
<dbReference type="Gene3D" id="3.30.710.10">
    <property type="entry name" value="Potassium Channel Kv1.1, Chain A"/>
    <property type="match status" value="1"/>
</dbReference>
<dbReference type="InterPro" id="IPR036885">
    <property type="entry name" value="SWIB_MDM2_dom_sf"/>
</dbReference>
<dbReference type="AlphaFoldDB" id="A0A5N6KRJ8"/>
<dbReference type="EMBL" id="VIBQ01000010">
    <property type="protein sequence ID" value="KAB8339265.1"/>
    <property type="molecule type" value="Genomic_DNA"/>
</dbReference>
<dbReference type="CDD" id="cd18186">
    <property type="entry name" value="BTB_POZ_ZBTB_KLHL-like"/>
    <property type="match status" value="1"/>
</dbReference>
<gene>
    <name evidence="6" type="ORF">FH972_022198</name>
</gene>
<dbReference type="OrthoDB" id="199771at2759"/>
<dbReference type="PROSITE" id="PS51925">
    <property type="entry name" value="SWIB_MDM2"/>
    <property type="match status" value="1"/>
</dbReference>
<proteinExistence type="predicted"/>
<dbReference type="Gene3D" id="3.10.400.20">
    <property type="match status" value="1"/>
</dbReference>
<evidence type="ECO:0000259" key="4">
    <source>
        <dbReference type="PROSITE" id="PS50296"/>
    </source>
</evidence>
<dbReference type="InterPro" id="IPR048248">
    <property type="entry name" value="PUA_eIF2d-like"/>
</dbReference>
<dbReference type="InterPro" id="IPR057429">
    <property type="entry name" value="WH_eIF2D"/>
</dbReference>
<dbReference type="Pfam" id="PF25304">
    <property type="entry name" value="WHD_eIF2D"/>
    <property type="match status" value="1"/>
</dbReference>
<dbReference type="InterPro" id="IPR058886">
    <property type="entry name" value="SWIB_eIF2D"/>
</dbReference>
<dbReference type="Pfam" id="PF26292">
    <property type="entry name" value="PUA_elF2D"/>
    <property type="match status" value="1"/>
</dbReference>
<evidence type="ECO:0000259" key="5">
    <source>
        <dbReference type="PROSITE" id="PS51925"/>
    </source>
</evidence>
<dbReference type="GO" id="GO:0003743">
    <property type="term" value="F:translation initiation factor activity"/>
    <property type="evidence" value="ECO:0007669"/>
    <property type="project" value="InterPro"/>
</dbReference>
<dbReference type="PANTHER" id="PTHR12217:SF4">
    <property type="entry name" value="EUKARYOTIC TRANSLATION INITIATION FACTOR 2D"/>
    <property type="match status" value="1"/>
</dbReference>
<sequence length="801" mass="88418">MFGIRSFASKDRAGKATRTPRRSYGPDAKTRMLERSIKQSYEKSLPPLTSAIITVVVGKDQRLFAAHEDVLCRAPYFKEACKALFFAPSESKRLSLADEEAETFSCVLEFLYKGDYYPRLLHDKRRNVWYLEGAEDPVLVPSSDRKNEGGIASAVMYHSGVGDLILRDTAVYCAAERFGLEDLKRLALRKQGLQSGIEIKTLSPLRSSDRRKTADRIISDFGLESAQTTDPEDDAAATVSRSALRNAILPDNALSAKFETTHGPELKKINGTVYVGSHGKGEQRVLWIKIEETLYPSGPPFPEKAKQGAIVAVASLDSPSVPLVVGKCVIDVSGLTKAQGAKGQAVETFHWSGDHIWDWSTSGKHGITPPSDIKGWGSNAMTGLADKVESLELEDQAEAEGGVSLQVDEESTSQARNNYIDGEDVVDRIDADADADKISTSDIDHAFKQAFLYGVYQQRENNRSAPKFGLTFPLTQSFVISNLINPYLPTFTPKQAEAYNIKKTSWKNAKKFIKQLDKDKLILSKDTKTEVVILDIDFEDVHFRNFQPYRLPQKDNDTKMNGGASKTQASEEDDSIGQSLKVLNLYRPKETLTPLFKTTSAALKSTYTKAELIPIITTYIESENLISPNNKRIVKLNPFLANSIFSSSSPQAQRADNEILAKGSVPRDILIERVLSTCAPFHAILRNGAEIDVLSSASLKAPNKSKAGLAPRIEIILETRSGNKTATRVHGFEAYQIAPQPLADELRKSCAGSTSVEPWKAAKGNLMEVMVQGPQRDNVVKALERRGIQKAWIDVVDKTKK</sequence>
<keyword evidence="7" id="KW-1185">Reference proteome</keyword>
<organism evidence="6 7">
    <name type="scientific">Carpinus fangiana</name>
    <dbReference type="NCBI Taxonomy" id="176857"/>
    <lineage>
        <taxon>Eukaryota</taxon>
        <taxon>Viridiplantae</taxon>
        <taxon>Streptophyta</taxon>
        <taxon>Embryophyta</taxon>
        <taxon>Tracheophyta</taxon>
        <taxon>Spermatophyta</taxon>
        <taxon>Magnoliopsida</taxon>
        <taxon>eudicotyledons</taxon>
        <taxon>Gunneridae</taxon>
        <taxon>Pentapetalae</taxon>
        <taxon>rosids</taxon>
        <taxon>fabids</taxon>
        <taxon>Fagales</taxon>
        <taxon>Betulaceae</taxon>
        <taxon>Carpinus</taxon>
    </lineage>
</organism>
<dbReference type="PANTHER" id="PTHR12217">
    <property type="entry name" value="EUKARYOTIC TRANSLATION INITIATION FACTOR 2D"/>
    <property type="match status" value="1"/>
</dbReference>
<evidence type="ECO:0008006" key="8">
    <source>
        <dbReference type="Google" id="ProtNLM"/>
    </source>
</evidence>
<evidence type="ECO:0000256" key="1">
    <source>
        <dbReference type="ARBA" id="ARBA00004906"/>
    </source>
</evidence>
<dbReference type="InterPro" id="IPR036877">
    <property type="entry name" value="SUI1_dom_sf"/>
</dbReference>
<evidence type="ECO:0000256" key="2">
    <source>
        <dbReference type="SAM" id="MobiDB-lite"/>
    </source>
</evidence>
<dbReference type="SUPFAM" id="SSF54695">
    <property type="entry name" value="POZ domain"/>
    <property type="match status" value="1"/>
</dbReference>
<accession>A0A5N6KRJ8</accession>
<dbReference type="InterPro" id="IPR003121">
    <property type="entry name" value="SWIB_MDM2_domain"/>
</dbReference>
<feature type="domain" description="DM2" evidence="5">
    <location>
        <begin position="584"/>
        <end position="677"/>
    </location>
</feature>
<dbReference type="Gene3D" id="3.30.780.10">
    <property type="entry name" value="SUI1-like domain"/>
    <property type="match status" value="1"/>
</dbReference>
<dbReference type="PROSITE" id="PS50097">
    <property type="entry name" value="BTB"/>
    <property type="match status" value="1"/>
</dbReference>
<evidence type="ECO:0000313" key="7">
    <source>
        <dbReference type="Proteomes" id="UP000327013"/>
    </source>
</evidence>
<feature type="region of interest" description="Disordered" evidence="2">
    <location>
        <begin position="552"/>
        <end position="575"/>
    </location>
</feature>
<reference evidence="6 7" key="1">
    <citation type="submission" date="2019-06" db="EMBL/GenBank/DDBJ databases">
        <title>A chromosomal-level reference genome of Carpinus fangiana (Coryloideae, Betulaceae).</title>
        <authorList>
            <person name="Yang X."/>
            <person name="Wang Z."/>
            <person name="Zhang L."/>
            <person name="Hao G."/>
            <person name="Liu J."/>
            <person name="Yang Y."/>
        </authorList>
    </citation>
    <scope>NUCLEOTIDE SEQUENCE [LARGE SCALE GENOMIC DNA]</scope>
    <source>
        <strain evidence="6">Cfa_2016G</strain>
        <tissue evidence="6">Leaf</tissue>
    </source>
</reference>